<dbReference type="AlphaFoldDB" id="A0A2W5SMB2"/>
<accession>A0A2W5SMB2</accession>
<organism evidence="1 2">
    <name type="scientific">Archangium gephyra</name>
    <dbReference type="NCBI Taxonomy" id="48"/>
    <lineage>
        <taxon>Bacteria</taxon>
        <taxon>Pseudomonadati</taxon>
        <taxon>Myxococcota</taxon>
        <taxon>Myxococcia</taxon>
        <taxon>Myxococcales</taxon>
        <taxon>Cystobacterineae</taxon>
        <taxon>Archangiaceae</taxon>
        <taxon>Archangium</taxon>
    </lineage>
</organism>
<reference evidence="1 2" key="1">
    <citation type="submission" date="2017-08" db="EMBL/GenBank/DDBJ databases">
        <title>Infants hospitalized years apart are colonized by the same room-sourced microbial strains.</title>
        <authorList>
            <person name="Brooks B."/>
            <person name="Olm M.R."/>
            <person name="Firek B.A."/>
            <person name="Baker R."/>
            <person name="Thomas B.C."/>
            <person name="Morowitz M.J."/>
            <person name="Banfield J.F."/>
        </authorList>
    </citation>
    <scope>NUCLEOTIDE SEQUENCE [LARGE SCALE GENOMIC DNA]</scope>
    <source>
        <strain evidence="1">S2_003_000_R2_14</strain>
    </source>
</reference>
<protein>
    <submittedName>
        <fullName evidence="1">Uncharacterized protein</fullName>
    </submittedName>
</protein>
<comment type="caution">
    <text evidence="1">The sequence shown here is derived from an EMBL/GenBank/DDBJ whole genome shotgun (WGS) entry which is preliminary data.</text>
</comment>
<dbReference type="Proteomes" id="UP000249061">
    <property type="component" value="Unassembled WGS sequence"/>
</dbReference>
<proteinExistence type="predicted"/>
<gene>
    <name evidence="1" type="ORF">DI536_37470</name>
</gene>
<evidence type="ECO:0000313" key="1">
    <source>
        <dbReference type="EMBL" id="PZR01873.1"/>
    </source>
</evidence>
<dbReference type="EMBL" id="QFQP01000252">
    <property type="protein sequence ID" value="PZR01873.1"/>
    <property type="molecule type" value="Genomic_DNA"/>
</dbReference>
<name>A0A2W5SMB2_9BACT</name>
<evidence type="ECO:0000313" key="2">
    <source>
        <dbReference type="Proteomes" id="UP000249061"/>
    </source>
</evidence>
<sequence length="120" mass="13160">MTSLLMHAHEAQVLSYFSRPTDLAGHLRGWPAFRGGAGYAVDLREGADWVRMRKLSDEDEGATYLVLIGGGDPEFFARVLQAVVNALSHGSDHVGVEHALSPHVRTHWLAYLLTDDIPAP</sequence>